<dbReference type="InterPro" id="IPR003323">
    <property type="entry name" value="OTU_dom"/>
</dbReference>
<dbReference type="GO" id="GO:0006508">
    <property type="term" value="P:proteolysis"/>
    <property type="evidence" value="ECO:0007669"/>
    <property type="project" value="UniProtKB-KW"/>
</dbReference>
<feature type="compositionally biased region" description="Polar residues" evidence="6">
    <location>
        <begin position="341"/>
        <end position="352"/>
    </location>
</feature>
<dbReference type="PANTHER" id="PTHR12419:SF9">
    <property type="entry name" value="OTU DOMAIN-CONTAINING PROTEIN 4"/>
    <property type="match status" value="1"/>
</dbReference>
<dbReference type="SUPFAM" id="SSF54001">
    <property type="entry name" value="Cysteine proteinases"/>
    <property type="match status" value="1"/>
</dbReference>
<feature type="region of interest" description="Disordered" evidence="6">
    <location>
        <begin position="296"/>
        <end position="367"/>
    </location>
</feature>
<dbReference type="GO" id="GO:0004843">
    <property type="term" value="F:cysteine-type deubiquitinase activity"/>
    <property type="evidence" value="ECO:0007669"/>
    <property type="project" value="UniProtKB-EC"/>
</dbReference>
<dbReference type="Gene3D" id="3.90.70.80">
    <property type="match status" value="2"/>
</dbReference>
<dbReference type="InterPro" id="IPR002999">
    <property type="entry name" value="Tudor"/>
</dbReference>
<feature type="domain" description="Tudor" evidence="7">
    <location>
        <begin position="245"/>
        <end position="305"/>
    </location>
</feature>
<evidence type="ECO:0000313" key="9">
    <source>
        <dbReference type="Ensembl" id="ENSAMXP00005040370.1"/>
    </source>
</evidence>
<comment type="catalytic activity">
    <reaction evidence="1">
        <text>Thiol-dependent hydrolysis of ester, thioester, amide, peptide and isopeptide bonds formed by the C-terminal Gly of ubiquitin (a 76-residue protein attached to proteins as an intracellular targeting signal).</text>
        <dbReference type="EC" id="3.4.19.12"/>
    </reaction>
</comment>
<dbReference type="GO" id="GO:0016579">
    <property type="term" value="P:protein deubiquitination"/>
    <property type="evidence" value="ECO:0007669"/>
    <property type="project" value="TreeGrafter"/>
</dbReference>
<evidence type="ECO:0000313" key="10">
    <source>
        <dbReference type="Proteomes" id="UP000694621"/>
    </source>
</evidence>
<dbReference type="GO" id="GO:1903093">
    <property type="term" value="P:regulation of protein K48-linked deubiquitination"/>
    <property type="evidence" value="ECO:0007669"/>
    <property type="project" value="TreeGrafter"/>
</dbReference>
<evidence type="ECO:0000259" key="7">
    <source>
        <dbReference type="PROSITE" id="PS50304"/>
    </source>
</evidence>
<evidence type="ECO:0000256" key="5">
    <source>
        <dbReference type="ARBA" id="ARBA00022807"/>
    </source>
</evidence>
<dbReference type="SUPFAM" id="SSF63748">
    <property type="entry name" value="Tudor/PWWP/MBT"/>
    <property type="match status" value="1"/>
</dbReference>
<evidence type="ECO:0000256" key="3">
    <source>
        <dbReference type="ARBA" id="ARBA00022670"/>
    </source>
</evidence>
<name>A0A8B9RG18_ASTMX</name>
<dbReference type="PANTHER" id="PTHR12419">
    <property type="entry name" value="OTU DOMAIN CONTAINING PROTEIN"/>
    <property type="match status" value="1"/>
</dbReference>
<dbReference type="InterPro" id="IPR050704">
    <property type="entry name" value="Peptidase_C85-like"/>
</dbReference>
<organism evidence="9 10">
    <name type="scientific">Astyanax mexicanus</name>
    <name type="common">Blind cave fish</name>
    <name type="synonym">Astyanax fasciatus mexicanus</name>
    <dbReference type="NCBI Taxonomy" id="7994"/>
    <lineage>
        <taxon>Eukaryota</taxon>
        <taxon>Metazoa</taxon>
        <taxon>Chordata</taxon>
        <taxon>Craniata</taxon>
        <taxon>Vertebrata</taxon>
        <taxon>Euteleostomi</taxon>
        <taxon>Actinopterygii</taxon>
        <taxon>Neopterygii</taxon>
        <taxon>Teleostei</taxon>
        <taxon>Ostariophysi</taxon>
        <taxon>Characiformes</taxon>
        <taxon>Characoidei</taxon>
        <taxon>Acestrorhamphidae</taxon>
        <taxon>Acestrorhamphinae</taxon>
        <taxon>Astyanax</taxon>
    </lineage>
</organism>
<evidence type="ECO:0000259" key="8">
    <source>
        <dbReference type="PROSITE" id="PS50802"/>
    </source>
</evidence>
<keyword evidence="3" id="KW-0645">Protease</keyword>
<evidence type="ECO:0000256" key="6">
    <source>
        <dbReference type="SAM" id="MobiDB-lite"/>
    </source>
</evidence>
<accession>A0A8B9RG18</accession>
<protein>
    <recommendedName>
        <fullName evidence="2">ubiquitinyl hydrolase 1</fullName>
        <ecNumber evidence="2">3.4.19.12</ecNumber>
    </recommendedName>
</protein>
<evidence type="ECO:0000256" key="4">
    <source>
        <dbReference type="ARBA" id="ARBA00022786"/>
    </source>
</evidence>
<dbReference type="EC" id="3.4.19.12" evidence="2"/>
<keyword evidence="5" id="KW-0378">Hydrolase</keyword>
<dbReference type="GO" id="GO:0061578">
    <property type="term" value="F:K63-linked deubiquitinase activity"/>
    <property type="evidence" value="ECO:0007669"/>
    <property type="project" value="TreeGrafter"/>
</dbReference>
<proteinExistence type="predicted"/>
<feature type="domain" description="OTU" evidence="8">
    <location>
        <begin position="30"/>
        <end position="140"/>
    </location>
</feature>
<sequence>MAAGAAGAQRGADRYQEEKLMDEHLKANGLYRRRIAKDGSCLFRAVAEQVLHCQGLHTRVRAECVKYLRQNRELYESVRILYMLWVGQVEISALAVLYKHDFIIYQNPGEPPVYVTENGYPDKVQLCFLNGNHYDSVYPASFSKNAAICQSILYELLYERVCGVDRNMLASNMRGTKVRDESEESDLDEGENFWGQTRGGGRGFLPNKVQDSLNPCHFRNVEYDVWMKSKKAQQRRDFCMAAGMQYAVGDKCQVQLTGNGRYYSACIEDVSPNDGPVTVFIEELGEKHTVSLWNLRTPSDDSWSTEKGKRHSVSDSNEWDTRGGRKPARSVSIPYGPAGSAPSSHLQKQHSWPPQAPGESQGKNANSRCAHIYTHALLHTY</sequence>
<dbReference type="Proteomes" id="UP000694621">
    <property type="component" value="Unplaced"/>
</dbReference>
<evidence type="ECO:0000256" key="1">
    <source>
        <dbReference type="ARBA" id="ARBA00000707"/>
    </source>
</evidence>
<dbReference type="InterPro" id="IPR038765">
    <property type="entry name" value="Papain-like_cys_pep_sf"/>
</dbReference>
<dbReference type="Gene3D" id="2.30.30.140">
    <property type="match status" value="1"/>
</dbReference>
<dbReference type="Pfam" id="PF02338">
    <property type="entry name" value="OTU"/>
    <property type="match status" value="1"/>
</dbReference>
<keyword evidence="4" id="KW-0833">Ubl conjugation pathway</keyword>
<dbReference type="GO" id="GO:0034122">
    <property type="term" value="P:negative regulation of toll-like receptor signaling pathway"/>
    <property type="evidence" value="ECO:0007669"/>
    <property type="project" value="TreeGrafter"/>
</dbReference>
<dbReference type="PROSITE" id="PS50304">
    <property type="entry name" value="TUDOR"/>
    <property type="match status" value="1"/>
</dbReference>
<evidence type="ECO:0000256" key="2">
    <source>
        <dbReference type="ARBA" id="ARBA00012759"/>
    </source>
</evidence>
<dbReference type="GO" id="GO:2000660">
    <property type="term" value="P:negative regulation of interleukin-1-mediated signaling pathway"/>
    <property type="evidence" value="ECO:0007669"/>
    <property type="project" value="TreeGrafter"/>
</dbReference>
<keyword evidence="5" id="KW-0788">Thiol protease</keyword>
<dbReference type="PROSITE" id="PS50802">
    <property type="entry name" value="OTU"/>
    <property type="match status" value="1"/>
</dbReference>
<dbReference type="Ensembl" id="ENSAMXT00005043957.1">
    <property type="protein sequence ID" value="ENSAMXP00005040370.1"/>
    <property type="gene ID" value="ENSAMXG00005018980.1"/>
</dbReference>
<dbReference type="AlphaFoldDB" id="A0A8B9RG18"/>
<reference evidence="9" key="1">
    <citation type="submission" date="2025-08" db="UniProtKB">
        <authorList>
            <consortium name="Ensembl"/>
        </authorList>
    </citation>
    <scope>IDENTIFICATION</scope>
</reference>